<gene>
    <name evidence="7" type="ORF">C0630_04435</name>
</gene>
<comment type="similarity">
    <text evidence="1">Belongs to the ABC transporter superfamily.</text>
</comment>
<dbReference type="CDD" id="cd03224">
    <property type="entry name" value="ABC_TM1139_LivF_branched"/>
    <property type="match status" value="1"/>
</dbReference>
<evidence type="ECO:0000313" key="8">
    <source>
        <dbReference type="Proteomes" id="UP000235015"/>
    </source>
</evidence>
<dbReference type="PANTHER" id="PTHR43820:SF2">
    <property type="entry name" value="ABC TRANSPORTER ATP-BINDING PROTEIN"/>
    <property type="match status" value="1"/>
</dbReference>
<dbReference type="PANTHER" id="PTHR43820">
    <property type="entry name" value="HIGH-AFFINITY BRANCHED-CHAIN AMINO ACID TRANSPORT ATP-BINDING PROTEIN LIVF"/>
    <property type="match status" value="1"/>
</dbReference>
<organism evidence="7 8">
    <name type="scientific">Sedimenticola selenatireducens</name>
    <dbReference type="NCBI Taxonomy" id="191960"/>
    <lineage>
        <taxon>Bacteria</taxon>
        <taxon>Pseudomonadati</taxon>
        <taxon>Pseudomonadota</taxon>
        <taxon>Gammaproteobacteria</taxon>
        <taxon>Chromatiales</taxon>
        <taxon>Sedimenticolaceae</taxon>
        <taxon>Sedimenticola</taxon>
    </lineage>
</organism>
<dbReference type="GO" id="GO:0015658">
    <property type="term" value="F:branched-chain amino acid transmembrane transporter activity"/>
    <property type="evidence" value="ECO:0007669"/>
    <property type="project" value="TreeGrafter"/>
</dbReference>
<dbReference type="InterPro" id="IPR003593">
    <property type="entry name" value="AAA+_ATPase"/>
</dbReference>
<dbReference type="SMART" id="SM00382">
    <property type="entry name" value="AAA"/>
    <property type="match status" value="1"/>
</dbReference>
<dbReference type="AlphaFoldDB" id="A0A2N6CZN5"/>
<evidence type="ECO:0000256" key="1">
    <source>
        <dbReference type="ARBA" id="ARBA00005417"/>
    </source>
</evidence>
<keyword evidence="5" id="KW-0029">Amino-acid transport</keyword>
<proteinExistence type="inferred from homology"/>
<dbReference type="PROSITE" id="PS00211">
    <property type="entry name" value="ABC_TRANSPORTER_1"/>
    <property type="match status" value="1"/>
</dbReference>
<dbReference type="GO" id="GO:0015807">
    <property type="term" value="P:L-amino acid transport"/>
    <property type="evidence" value="ECO:0007669"/>
    <property type="project" value="TreeGrafter"/>
</dbReference>
<dbReference type="SUPFAM" id="SSF52540">
    <property type="entry name" value="P-loop containing nucleoside triphosphate hydrolases"/>
    <property type="match status" value="1"/>
</dbReference>
<dbReference type="Proteomes" id="UP000235015">
    <property type="component" value="Unassembled WGS sequence"/>
</dbReference>
<evidence type="ECO:0000256" key="3">
    <source>
        <dbReference type="ARBA" id="ARBA00022741"/>
    </source>
</evidence>
<protein>
    <submittedName>
        <fullName evidence="7">ABC transporter ATP-binding protein</fullName>
    </submittedName>
</protein>
<evidence type="ECO:0000256" key="5">
    <source>
        <dbReference type="ARBA" id="ARBA00022970"/>
    </source>
</evidence>
<keyword evidence="2" id="KW-0813">Transport</keyword>
<dbReference type="InterPro" id="IPR003439">
    <property type="entry name" value="ABC_transporter-like_ATP-bd"/>
</dbReference>
<evidence type="ECO:0000313" key="7">
    <source>
        <dbReference type="EMBL" id="PLX62824.1"/>
    </source>
</evidence>
<dbReference type="Pfam" id="PF00005">
    <property type="entry name" value="ABC_tran"/>
    <property type="match status" value="1"/>
</dbReference>
<keyword evidence="3" id="KW-0547">Nucleotide-binding</keyword>
<dbReference type="InterPro" id="IPR027417">
    <property type="entry name" value="P-loop_NTPase"/>
</dbReference>
<comment type="caution">
    <text evidence="7">The sequence shown here is derived from an EMBL/GenBank/DDBJ whole genome shotgun (WGS) entry which is preliminary data.</text>
</comment>
<accession>A0A2N6CZN5</accession>
<dbReference type="STRING" id="1111735.GCA_000428045_04003"/>
<keyword evidence="4 7" id="KW-0067">ATP-binding</keyword>
<reference evidence="7 8" key="1">
    <citation type="submission" date="2017-11" db="EMBL/GenBank/DDBJ databases">
        <title>Genome-resolved metagenomics identifies genetic mobility, metabolic interactions, and unexpected diversity in perchlorate-reducing communities.</title>
        <authorList>
            <person name="Barnum T.P."/>
            <person name="Figueroa I.A."/>
            <person name="Carlstrom C.I."/>
            <person name="Lucas L.N."/>
            <person name="Engelbrektson A.L."/>
            <person name="Coates J.D."/>
        </authorList>
    </citation>
    <scope>NUCLEOTIDE SEQUENCE [LARGE SCALE GENOMIC DNA]</scope>
    <source>
        <strain evidence="7">BM301</strain>
    </source>
</reference>
<evidence type="ECO:0000256" key="2">
    <source>
        <dbReference type="ARBA" id="ARBA00022448"/>
    </source>
</evidence>
<dbReference type="GO" id="GO:0005524">
    <property type="term" value="F:ATP binding"/>
    <property type="evidence" value="ECO:0007669"/>
    <property type="project" value="UniProtKB-KW"/>
</dbReference>
<sequence>MSTSSATPLLQAEGLHTYYGDSHILRGIDLSIEAGETVSLMGRNGMGKTTTLRSLIGLTPPRRGRITIRGKESTRLNTHQVIRQGIAFVPEDRGIFPNLSVLENLTMAARTGPDGRDEWNLDRVLELFPRLGQRLTNMGNQLSGGEQQMLTIARALMTNPDLIILDEATEGLAPLIRLEIWVVIRHIKSTGIASIIVDKDINALLPICDRNYIINKGEVVYHGRSRELLENPELHKQYLGV</sequence>
<dbReference type="GO" id="GO:0016887">
    <property type="term" value="F:ATP hydrolysis activity"/>
    <property type="evidence" value="ECO:0007669"/>
    <property type="project" value="InterPro"/>
</dbReference>
<feature type="domain" description="ABC transporter" evidence="6">
    <location>
        <begin position="10"/>
        <end position="241"/>
    </location>
</feature>
<dbReference type="InterPro" id="IPR017871">
    <property type="entry name" value="ABC_transporter-like_CS"/>
</dbReference>
<dbReference type="EMBL" id="PKUN01000003">
    <property type="protein sequence ID" value="PLX62824.1"/>
    <property type="molecule type" value="Genomic_DNA"/>
</dbReference>
<name>A0A2N6CZN5_9GAMM</name>
<dbReference type="InterPro" id="IPR052156">
    <property type="entry name" value="BCAA_Transport_ATP-bd_LivF"/>
</dbReference>
<dbReference type="Gene3D" id="3.40.50.300">
    <property type="entry name" value="P-loop containing nucleotide triphosphate hydrolases"/>
    <property type="match status" value="1"/>
</dbReference>
<dbReference type="PROSITE" id="PS50893">
    <property type="entry name" value="ABC_TRANSPORTER_2"/>
    <property type="match status" value="1"/>
</dbReference>
<evidence type="ECO:0000256" key="4">
    <source>
        <dbReference type="ARBA" id="ARBA00022840"/>
    </source>
</evidence>
<dbReference type="RefSeq" id="WP_029133170.1">
    <property type="nucleotide sequence ID" value="NZ_CAXXYC010000004.1"/>
</dbReference>
<evidence type="ECO:0000259" key="6">
    <source>
        <dbReference type="PROSITE" id="PS50893"/>
    </source>
</evidence>